<comment type="caution">
    <text evidence="2">The sequence shown here is derived from an EMBL/GenBank/DDBJ whole genome shotgun (WGS) entry which is preliminary data.</text>
</comment>
<feature type="compositionally biased region" description="Polar residues" evidence="1">
    <location>
        <begin position="52"/>
        <end position="66"/>
    </location>
</feature>
<reference evidence="2" key="1">
    <citation type="submission" date="2022-07" db="EMBL/GenBank/DDBJ databases">
        <authorList>
            <person name="Macas J."/>
            <person name="Novak P."/>
            <person name="Neumann P."/>
        </authorList>
    </citation>
    <scope>NUCLEOTIDE SEQUENCE</scope>
</reference>
<keyword evidence="3" id="KW-1185">Reference proteome</keyword>
<organism evidence="2 3">
    <name type="scientific">Cuscuta europaea</name>
    <name type="common">European dodder</name>
    <dbReference type="NCBI Taxonomy" id="41803"/>
    <lineage>
        <taxon>Eukaryota</taxon>
        <taxon>Viridiplantae</taxon>
        <taxon>Streptophyta</taxon>
        <taxon>Embryophyta</taxon>
        <taxon>Tracheophyta</taxon>
        <taxon>Spermatophyta</taxon>
        <taxon>Magnoliopsida</taxon>
        <taxon>eudicotyledons</taxon>
        <taxon>Gunneridae</taxon>
        <taxon>Pentapetalae</taxon>
        <taxon>asterids</taxon>
        <taxon>lamiids</taxon>
        <taxon>Solanales</taxon>
        <taxon>Convolvulaceae</taxon>
        <taxon>Cuscuteae</taxon>
        <taxon>Cuscuta</taxon>
        <taxon>Cuscuta subgen. Cuscuta</taxon>
    </lineage>
</organism>
<evidence type="ECO:0000256" key="1">
    <source>
        <dbReference type="SAM" id="MobiDB-lite"/>
    </source>
</evidence>
<dbReference type="Proteomes" id="UP001152484">
    <property type="component" value="Unassembled WGS sequence"/>
</dbReference>
<feature type="compositionally biased region" description="Basic and acidic residues" evidence="1">
    <location>
        <begin position="69"/>
        <end position="88"/>
    </location>
</feature>
<gene>
    <name evidence="2" type="ORF">CEURO_LOCUS5900</name>
</gene>
<dbReference type="AlphaFoldDB" id="A0A9P0YV91"/>
<accession>A0A9P0YV91</accession>
<evidence type="ECO:0000313" key="3">
    <source>
        <dbReference type="Proteomes" id="UP001152484"/>
    </source>
</evidence>
<dbReference type="EMBL" id="CAMAPE010000010">
    <property type="protein sequence ID" value="CAH9076627.1"/>
    <property type="molecule type" value="Genomic_DNA"/>
</dbReference>
<evidence type="ECO:0000313" key="2">
    <source>
        <dbReference type="EMBL" id="CAH9076627.1"/>
    </source>
</evidence>
<feature type="compositionally biased region" description="Basic and acidic residues" evidence="1">
    <location>
        <begin position="36"/>
        <end position="50"/>
    </location>
</feature>
<name>A0A9P0YV91_CUSEU</name>
<sequence>MDINMQYEDFPSLGLEFPIVVSVEDTSMFTQVSDQEVEKLSGQDAERETGEGTETQSQDSAANQSDAIDENKIDDVDKDNTHGFEQRNTHGVRISFGSPPPSKNFISKGAQPQGVNSGHGKPKLKKLDIKKGPTYSTRSKTTFKSVFLGMMQTQLTLASV</sequence>
<feature type="region of interest" description="Disordered" evidence="1">
    <location>
        <begin position="33"/>
        <end position="135"/>
    </location>
</feature>
<proteinExistence type="predicted"/>
<protein>
    <submittedName>
        <fullName evidence="2">Uncharacterized protein</fullName>
    </submittedName>
</protein>